<protein>
    <submittedName>
        <fullName evidence="2">Swarming motility protein SwrC</fullName>
    </submittedName>
</protein>
<gene>
    <name evidence="2" type="primary">swrC_3</name>
    <name evidence="2" type="ORF">NCTC4822_02334</name>
</gene>
<proteinExistence type="predicted"/>
<feature type="transmembrane region" description="Helical" evidence="1">
    <location>
        <begin position="544"/>
        <end position="569"/>
    </location>
</feature>
<dbReference type="Gene3D" id="3.30.70.1430">
    <property type="entry name" value="Multidrug efflux transporter AcrB pore domain"/>
    <property type="match status" value="2"/>
</dbReference>
<dbReference type="Gene3D" id="3.30.70.1440">
    <property type="entry name" value="Multidrug efflux transporter AcrB pore domain"/>
    <property type="match status" value="1"/>
</dbReference>
<feature type="transmembrane region" description="Helical" evidence="1">
    <location>
        <begin position="455"/>
        <end position="477"/>
    </location>
</feature>
<dbReference type="GO" id="GO:0005886">
    <property type="term" value="C:plasma membrane"/>
    <property type="evidence" value="ECO:0007669"/>
    <property type="project" value="TreeGrafter"/>
</dbReference>
<feature type="transmembrane region" description="Helical" evidence="1">
    <location>
        <begin position="893"/>
        <end position="913"/>
    </location>
</feature>
<dbReference type="AlphaFoldDB" id="A0A380C8E6"/>
<dbReference type="SUPFAM" id="SSF82693">
    <property type="entry name" value="Multidrug efflux transporter AcrB pore domain, PN1, PN2, PC1 and PC2 subdomains"/>
    <property type="match status" value="2"/>
</dbReference>
<dbReference type="Proteomes" id="UP000254519">
    <property type="component" value="Unassembled WGS sequence"/>
</dbReference>
<dbReference type="InterPro" id="IPR027463">
    <property type="entry name" value="AcrB_DN_DC_subdom"/>
</dbReference>
<dbReference type="InterPro" id="IPR001036">
    <property type="entry name" value="Acrflvin-R"/>
</dbReference>
<keyword evidence="1" id="KW-1133">Transmembrane helix</keyword>
<feature type="transmembrane region" description="Helical" evidence="1">
    <location>
        <begin position="965"/>
        <end position="984"/>
    </location>
</feature>
<dbReference type="Gene3D" id="3.30.70.1320">
    <property type="entry name" value="Multidrug efflux transporter AcrB pore domain like"/>
    <property type="match status" value="1"/>
</dbReference>
<organism evidence="2 3">
    <name type="scientific">Sporosarcina pasteurii</name>
    <name type="common">Bacillus pasteurii</name>
    <dbReference type="NCBI Taxonomy" id="1474"/>
    <lineage>
        <taxon>Bacteria</taxon>
        <taxon>Bacillati</taxon>
        <taxon>Bacillota</taxon>
        <taxon>Bacilli</taxon>
        <taxon>Bacillales</taxon>
        <taxon>Caryophanaceae</taxon>
        <taxon>Sporosarcina</taxon>
    </lineage>
</organism>
<dbReference type="SUPFAM" id="SSF82866">
    <property type="entry name" value="Multidrug efflux transporter AcrB transmembrane domain"/>
    <property type="match status" value="2"/>
</dbReference>
<evidence type="ECO:0000313" key="2">
    <source>
        <dbReference type="EMBL" id="SUJ13934.1"/>
    </source>
</evidence>
<dbReference type="OrthoDB" id="9757876at2"/>
<feature type="transmembrane region" description="Helical" evidence="1">
    <location>
        <begin position="919"/>
        <end position="944"/>
    </location>
</feature>
<name>A0A380C8E6_SPOPA</name>
<feature type="transmembrane region" description="Helical" evidence="1">
    <location>
        <begin position="377"/>
        <end position="397"/>
    </location>
</feature>
<dbReference type="RefSeq" id="WP_115362369.1">
    <property type="nucleotide sequence ID" value="NZ_CP038012.1"/>
</dbReference>
<dbReference type="PANTHER" id="PTHR32063:SF0">
    <property type="entry name" value="SWARMING MOTILITY PROTEIN SWRC"/>
    <property type="match status" value="1"/>
</dbReference>
<sequence>MKSIVNFVMRNKLAVWLLTIIITVAGLYSGTRMKLETIPDITIPVVSVTTIYPGATPDQVADEISDPLEKAVANVSGVSSVNSTSYQNASSLQIEFSFGTDMEKAESEVEEALKNIQLPENAMEPDVGRISINAFPVLAVSVSDSDASLEELTRKVEDSLVPSLESIEGVSSASISGQQIEEIRLTFDKEKMASLHLDEETVKMIIKGSDIKMPLGLFQFGDEEQSVIVDGKVTTVDDFKEILIPVMPAGVGNQGDMEGTVPPSGQKTGLPTVTLGEIAKIELVGKAESISRTNGKEAIAVQIIKAQQSNTVDVVNKVKDEIKQFEKEHKGVTIATTLDQGEPIEESVDTMLNKALFGALFAVLIIMLFLRNFRSTIISIVSIPMSLLIAVIFLNLMDITLNMMTLGAMTVAIGRVIDDSIVVVENIYRRMHLPNEKLTGRALVREATLQMFKPITSSTLVTVAVFLPIGLVGGMVGELFMPFALTIVFALLASLIVAVTIVPMLAHSLFKKELYTDSGVHKEHKGKMATAYEKMLNWTLNHKVITSIISIALLVGSLFLVPVIGVSFLPDDEQKMMYITYTPEPGETLETVNKNVQKAEKYLADLKDVETIQVSVGGENPMSPGASNGALMFVIFDNDTKNFTKVTEDTMEELQSLDTQGEFKPQDFGMGGASNALSYYVYGNHIDDIEPVIKEIESILNDEADLADVKTSLAKSYKEYKLVADQEKLTQFGLTTAQIGMELNPMKQREVLTKITNGNNTIDVVVATEEKEHQTIDDLLKETVQSPFGMEIPISEFVEVQEGTTSDTVSRRNGKIFASVSATITEKDIAKVSMNVQSKIDELSLPDGVEINTAGVTEDIAEAFTQLGLAILAAIAIVYLILVITFGGGLAPFAVLFSLPFTVIGALVGLLIAGETISVSSMIGVLMLIGIVVTNAIVLIDRVINMEQQGLSTREAILEAGTTRLRPILMTAIATIGALVPLAIGAEGSGLISKGLGITVIGGLTSSTLLTLIFVPLVYELFSRFRKKKKAYEND</sequence>
<dbReference type="EMBL" id="UGYZ01000002">
    <property type="protein sequence ID" value="SUJ13934.1"/>
    <property type="molecule type" value="Genomic_DNA"/>
</dbReference>
<dbReference type="GO" id="GO:0042910">
    <property type="term" value="F:xenobiotic transmembrane transporter activity"/>
    <property type="evidence" value="ECO:0007669"/>
    <property type="project" value="TreeGrafter"/>
</dbReference>
<dbReference type="Gene3D" id="1.20.1640.10">
    <property type="entry name" value="Multidrug efflux transporter AcrB transmembrane domain"/>
    <property type="match status" value="2"/>
</dbReference>
<feature type="transmembrane region" description="Helical" evidence="1">
    <location>
        <begin position="996"/>
        <end position="1019"/>
    </location>
</feature>
<reference evidence="2 3" key="1">
    <citation type="submission" date="2018-06" db="EMBL/GenBank/DDBJ databases">
        <authorList>
            <consortium name="Pathogen Informatics"/>
            <person name="Doyle S."/>
        </authorList>
    </citation>
    <scope>NUCLEOTIDE SEQUENCE [LARGE SCALE GENOMIC DNA]</scope>
    <source>
        <strain evidence="3">ATCC 11859 / DSM 33 / NCIB 8841 / NCTC 4822</strain>
    </source>
</reference>
<dbReference type="PANTHER" id="PTHR32063">
    <property type="match status" value="1"/>
</dbReference>
<feature type="transmembrane region" description="Helical" evidence="1">
    <location>
        <begin position="867"/>
        <end position="886"/>
    </location>
</feature>
<keyword evidence="1" id="KW-0472">Membrane</keyword>
<feature type="transmembrane region" description="Helical" evidence="1">
    <location>
        <begin position="483"/>
        <end position="506"/>
    </location>
</feature>
<keyword evidence="1" id="KW-0812">Transmembrane</keyword>
<keyword evidence="3" id="KW-1185">Reference proteome</keyword>
<dbReference type="PRINTS" id="PR00702">
    <property type="entry name" value="ACRIFLAVINRP"/>
</dbReference>
<dbReference type="Gene3D" id="3.30.2090.10">
    <property type="entry name" value="Multidrug efflux transporter AcrB TolC docking domain, DN and DC subdomains"/>
    <property type="match status" value="2"/>
</dbReference>
<evidence type="ECO:0000256" key="1">
    <source>
        <dbReference type="SAM" id="Phobius"/>
    </source>
</evidence>
<evidence type="ECO:0000313" key="3">
    <source>
        <dbReference type="Proteomes" id="UP000254519"/>
    </source>
</evidence>
<accession>A0A380C8E6</accession>
<dbReference type="Pfam" id="PF00873">
    <property type="entry name" value="ACR_tran"/>
    <property type="match status" value="1"/>
</dbReference>
<dbReference type="SUPFAM" id="SSF82714">
    <property type="entry name" value="Multidrug efflux transporter AcrB TolC docking domain, DN and DC subdomains"/>
    <property type="match status" value="2"/>
</dbReference>